<keyword evidence="19" id="KW-1185">Reference proteome</keyword>
<comment type="caution">
    <text evidence="18">The sequence shown here is derived from an EMBL/GenBank/DDBJ whole genome shotgun (WGS) entry which is preliminary data.</text>
</comment>
<dbReference type="Proteomes" id="UP000620104">
    <property type="component" value="Unassembled WGS sequence"/>
</dbReference>
<feature type="compositionally biased region" description="Basic and acidic residues" evidence="16">
    <location>
        <begin position="611"/>
        <end position="620"/>
    </location>
</feature>
<feature type="domain" description="Pseudouridine synthase I TruA alpha/beta" evidence="17">
    <location>
        <begin position="401"/>
        <end position="505"/>
    </location>
</feature>
<evidence type="ECO:0000256" key="1">
    <source>
        <dbReference type="ARBA" id="ARBA00001166"/>
    </source>
</evidence>
<feature type="active site" description="Nucleophile" evidence="14">
    <location>
        <position position="237"/>
    </location>
</feature>
<evidence type="ECO:0000256" key="10">
    <source>
        <dbReference type="ARBA" id="ARBA00053072"/>
    </source>
</evidence>
<evidence type="ECO:0000256" key="11">
    <source>
        <dbReference type="ARBA" id="ARBA00073968"/>
    </source>
</evidence>
<dbReference type="GO" id="GO:0009982">
    <property type="term" value="F:pseudouridine synthase activity"/>
    <property type="evidence" value="ECO:0007669"/>
    <property type="project" value="InterPro"/>
</dbReference>
<dbReference type="GO" id="GO:0006397">
    <property type="term" value="P:mRNA processing"/>
    <property type="evidence" value="ECO:0007669"/>
    <property type="project" value="UniProtKB-KW"/>
</dbReference>
<evidence type="ECO:0000256" key="16">
    <source>
        <dbReference type="SAM" id="MobiDB-lite"/>
    </source>
</evidence>
<evidence type="ECO:0000256" key="3">
    <source>
        <dbReference type="ARBA" id="ARBA00004123"/>
    </source>
</evidence>
<dbReference type="InterPro" id="IPR020103">
    <property type="entry name" value="PsdUridine_synth_cat_dom_sf"/>
</dbReference>
<evidence type="ECO:0000256" key="13">
    <source>
        <dbReference type="ARBA" id="ARBA00080858"/>
    </source>
</evidence>
<dbReference type="InterPro" id="IPR020094">
    <property type="entry name" value="TruA/RsuA/RluB/E/F_N"/>
</dbReference>
<dbReference type="Pfam" id="PF01416">
    <property type="entry name" value="PseudoU_synth_1"/>
    <property type="match status" value="1"/>
</dbReference>
<dbReference type="GO" id="GO:1990481">
    <property type="term" value="P:mRNA pseudouridine synthesis"/>
    <property type="evidence" value="ECO:0007669"/>
    <property type="project" value="TreeGrafter"/>
</dbReference>
<reference evidence="18" key="1">
    <citation type="submission" date="2020-07" db="EMBL/GenBank/DDBJ databases">
        <title>Draft Genome Sequence of a Deep-Sea Yeast, Naganishia (Cryptococcus) liquefaciens strain N6.</title>
        <authorList>
            <person name="Han Y.W."/>
            <person name="Kajitani R."/>
            <person name="Morimoto H."/>
            <person name="Parhat M."/>
            <person name="Tsubouchi H."/>
            <person name="Bakenova O."/>
            <person name="Ogata M."/>
            <person name="Argunhan B."/>
            <person name="Aoki R."/>
            <person name="Kajiwara S."/>
            <person name="Itoh T."/>
            <person name="Iwasaki H."/>
        </authorList>
    </citation>
    <scope>NUCLEOTIDE SEQUENCE</scope>
    <source>
        <strain evidence="18">N6</strain>
    </source>
</reference>
<comment type="function">
    <text evidence="10">Formation of pseudouridine at positions 27 and 28 in the anticodon stem and loop of transfer RNAs; at positions 34 and 36 of intron-containing precursor tRNA(Ile) and at position 35 in the intron-containing tRNA(Tyr). Catalyzes pseudouridylation at position 44 in U2 snRNA. Also catalyzes pseudouridylation of mRNAs.</text>
</comment>
<keyword evidence="7" id="KW-0413">Isomerase</keyword>
<evidence type="ECO:0000259" key="17">
    <source>
        <dbReference type="Pfam" id="PF01416"/>
    </source>
</evidence>
<evidence type="ECO:0000256" key="15">
    <source>
        <dbReference type="PIRSR" id="PIRSR641708-2"/>
    </source>
</evidence>
<dbReference type="GO" id="GO:0031119">
    <property type="term" value="P:tRNA pseudouridine synthesis"/>
    <property type="evidence" value="ECO:0007669"/>
    <property type="project" value="InterPro"/>
</dbReference>
<dbReference type="InterPro" id="IPR041708">
    <property type="entry name" value="PUS1/PUS2-like"/>
</dbReference>
<dbReference type="GO" id="GO:0003723">
    <property type="term" value="F:RNA binding"/>
    <property type="evidence" value="ECO:0007669"/>
    <property type="project" value="InterPro"/>
</dbReference>
<dbReference type="Gene3D" id="3.30.70.660">
    <property type="entry name" value="Pseudouridine synthase I, catalytic domain, C-terminal subdomain"/>
    <property type="match status" value="1"/>
</dbReference>
<comment type="catalytic activity">
    <reaction evidence="9">
        <text>a uridine in tRNA = a pseudouridine in tRNA</text>
        <dbReference type="Rhea" id="RHEA:54572"/>
        <dbReference type="Rhea" id="RHEA-COMP:13339"/>
        <dbReference type="Rhea" id="RHEA-COMP:13934"/>
        <dbReference type="ChEBI" id="CHEBI:65314"/>
        <dbReference type="ChEBI" id="CHEBI:65315"/>
    </reaction>
</comment>
<keyword evidence="5" id="KW-0507">mRNA processing</keyword>
<keyword evidence="8" id="KW-0539">Nucleus</keyword>
<dbReference type="NCBIfam" id="TIGR00071">
    <property type="entry name" value="hisT_truA"/>
    <property type="match status" value="1"/>
</dbReference>
<evidence type="ECO:0000256" key="5">
    <source>
        <dbReference type="ARBA" id="ARBA00022664"/>
    </source>
</evidence>
<evidence type="ECO:0000256" key="8">
    <source>
        <dbReference type="ARBA" id="ARBA00023242"/>
    </source>
</evidence>
<evidence type="ECO:0000256" key="2">
    <source>
        <dbReference type="ARBA" id="ARBA00001832"/>
    </source>
</evidence>
<dbReference type="InterPro" id="IPR020095">
    <property type="entry name" value="PsdUridine_synth_TruA_C"/>
</dbReference>
<name>A0A8H3TTH9_9TREE</name>
<sequence>MSGPSPAPDTIAHKRTHDETADAPIDGPAAKRQHVGPATVDPSTASAADRVVATSSTNVLLTEPAPRSSLPPMDEEEMMAMLSAQESGLDAARAGPSLVPSGERSTSSKKQQQKERQKQRAKEKQEKSAERYKGKGSREWGSRNDGEAGAAGAGKDEADKAPRLPKYKCAILLGFSGSGYNGMQIQNASAAAPDAPPTATRTIEGILFKALVDVGAVASINADDPKKVDLSRAARTDAGVSAAGNVVSLKMIIKPPGVETADDLVRAINARLPEDIRVWSWTRTLQGFNARTACDTRVYEYLLPSYALLPPRPGTHLHHQILTNATAAGLTYEEHAFWQGYDHDAALAEAARDVQPGPVIEGIQPEEPEMTPARRRTLAELARKRAFRISREEVDRFRELMKAYLGTHNFHNYTLGKSFKDRACNRYMIDIDVAEPVEHNGMEWLSVKIHGQSFMLHQIRKMISMAVLAARTKTPASLIPKTFGPEQIHVPKAPALGLLLEQPRFKTYNDNMLLKSKQNKVEHNHPLEFETHKDEIFAFKLKHIYERLRRDEESAAHYHNWTTNLDNVQGSSLSYLNPQGDIPEQALRNKKSEGPKADKEQPLEGVESDDEGKPGKQEDY</sequence>
<dbReference type="InterPro" id="IPR001406">
    <property type="entry name" value="PsdUridine_synth_TruA"/>
</dbReference>
<dbReference type="PANTHER" id="PTHR11142:SF4">
    <property type="entry name" value="PSEUDOURIDYLATE SYNTHASE 1 HOMOLOG"/>
    <property type="match status" value="1"/>
</dbReference>
<comment type="subcellular location">
    <subcellularLocation>
        <location evidence="3">Nucleus</location>
    </subcellularLocation>
</comment>
<dbReference type="GO" id="GO:0031120">
    <property type="term" value="P:snRNA pseudouridine synthesis"/>
    <property type="evidence" value="ECO:0007669"/>
    <property type="project" value="UniProtKB-ARBA"/>
</dbReference>
<proteinExistence type="inferred from homology"/>
<dbReference type="OrthoDB" id="10256309at2759"/>
<protein>
    <recommendedName>
        <fullName evidence="11">tRNA pseudouridine synthase 1</fullName>
    </recommendedName>
    <alternativeName>
        <fullName evidence="12">tRNA pseudouridylate synthase 1</fullName>
    </alternativeName>
    <alternativeName>
        <fullName evidence="13">tRNA-uridine isomerase 1</fullName>
    </alternativeName>
</protein>
<evidence type="ECO:0000313" key="18">
    <source>
        <dbReference type="EMBL" id="GHJ86385.1"/>
    </source>
</evidence>
<evidence type="ECO:0000256" key="7">
    <source>
        <dbReference type="ARBA" id="ARBA00023235"/>
    </source>
</evidence>
<dbReference type="SUPFAM" id="SSF55120">
    <property type="entry name" value="Pseudouridine synthase"/>
    <property type="match status" value="1"/>
</dbReference>
<evidence type="ECO:0000313" key="19">
    <source>
        <dbReference type="Proteomes" id="UP000620104"/>
    </source>
</evidence>
<dbReference type="GO" id="GO:0005634">
    <property type="term" value="C:nucleus"/>
    <property type="evidence" value="ECO:0007669"/>
    <property type="project" value="UniProtKB-SubCell"/>
</dbReference>
<comment type="catalytic activity">
    <reaction evidence="2">
        <text>uridine in snRNA = pseudouridine in snRNA</text>
        <dbReference type="Rhea" id="RHEA:51124"/>
        <dbReference type="Rhea" id="RHEA-COMP:12891"/>
        <dbReference type="Rhea" id="RHEA-COMP:12892"/>
        <dbReference type="ChEBI" id="CHEBI:65314"/>
        <dbReference type="ChEBI" id="CHEBI:65315"/>
    </reaction>
</comment>
<comment type="catalytic activity">
    <reaction evidence="1">
        <text>a uridine in mRNA = a pseudouridine in mRNA</text>
        <dbReference type="Rhea" id="RHEA:56644"/>
        <dbReference type="Rhea" id="RHEA-COMP:14658"/>
        <dbReference type="Rhea" id="RHEA-COMP:14659"/>
        <dbReference type="ChEBI" id="CHEBI:65314"/>
        <dbReference type="ChEBI" id="CHEBI:65315"/>
    </reaction>
</comment>
<feature type="compositionally biased region" description="Basic and acidic residues" evidence="16">
    <location>
        <begin position="112"/>
        <end position="146"/>
    </location>
</feature>
<dbReference type="Gene3D" id="3.30.70.580">
    <property type="entry name" value="Pseudouridine synthase I, catalytic domain, N-terminal subdomain"/>
    <property type="match status" value="1"/>
</dbReference>
<feature type="compositionally biased region" description="Basic and acidic residues" evidence="16">
    <location>
        <begin position="590"/>
        <end position="602"/>
    </location>
</feature>
<feature type="binding site" evidence="15">
    <location>
        <position position="299"/>
    </location>
    <ligand>
        <name>substrate</name>
    </ligand>
</feature>
<dbReference type="EMBL" id="BLZA01000018">
    <property type="protein sequence ID" value="GHJ86385.1"/>
    <property type="molecule type" value="Genomic_DNA"/>
</dbReference>
<evidence type="ECO:0000256" key="12">
    <source>
        <dbReference type="ARBA" id="ARBA00079072"/>
    </source>
</evidence>
<dbReference type="InterPro" id="IPR020097">
    <property type="entry name" value="PsdUridine_synth_TruA_a/b_dom"/>
</dbReference>
<dbReference type="FunFam" id="3.30.70.580:FF:000002">
    <property type="entry name" value="tRNA pseudouridine synthase"/>
    <property type="match status" value="1"/>
</dbReference>
<organism evidence="18 19">
    <name type="scientific">Naganishia liquefaciens</name>
    <dbReference type="NCBI Taxonomy" id="104408"/>
    <lineage>
        <taxon>Eukaryota</taxon>
        <taxon>Fungi</taxon>
        <taxon>Dikarya</taxon>
        <taxon>Basidiomycota</taxon>
        <taxon>Agaricomycotina</taxon>
        <taxon>Tremellomycetes</taxon>
        <taxon>Filobasidiales</taxon>
        <taxon>Filobasidiaceae</taxon>
        <taxon>Naganishia</taxon>
    </lineage>
</organism>
<evidence type="ECO:0000256" key="4">
    <source>
        <dbReference type="ARBA" id="ARBA00009375"/>
    </source>
</evidence>
<evidence type="ECO:0000256" key="14">
    <source>
        <dbReference type="PIRSR" id="PIRSR641708-1"/>
    </source>
</evidence>
<dbReference type="PANTHER" id="PTHR11142">
    <property type="entry name" value="PSEUDOURIDYLATE SYNTHASE"/>
    <property type="match status" value="1"/>
</dbReference>
<dbReference type="FunFam" id="3.30.70.660:FF:000002">
    <property type="entry name" value="tRNA pseudouridine synthase"/>
    <property type="match status" value="1"/>
</dbReference>
<dbReference type="CDD" id="cd02568">
    <property type="entry name" value="PseudoU_synth_PUS1_PUS2"/>
    <property type="match status" value="1"/>
</dbReference>
<dbReference type="AlphaFoldDB" id="A0A8H3TTH9"/>
<feature type="region of interest" description="Disordered" evidence="16">
    <location>
        <begin position="1"/>
        <end position="160"/>
    </location>
</feature>
<accession>A0A8H3TTH9</accession>
<gene>
    <name evidence="18" type="ORF">NliqN6_2787</name>
</gene>
<feature type="region of interest" description="Disordered" evidence="16">
    <location>
        <begin position="572"/>
        <end position="620"/>
    </location>
</feature>
<keyword evidence="6" id="KW-0819">tRNA processing</keyword>
<evidence type="ECO:0000256" key="6">
    <source>
        <dbReference type="ARBA" id="ARBA00022694"/>
    </source>
</evidence>
<evidence type="ECO:0000256" key="9">
    <source>
        <dbReference type="ARBA" id="ARBA00036943"/>
    </source>
</evidence>
<comment type="similarity">
    <text evidence="4">Belongs to the tRNA pseudouridine synthase TruA family.</text>
</comment>